<name>A0AAV5D7T3_ELECO</name>
<dbReference type="AlphaFoldDB" id="A0AAV5D7T3"/>
<evidence type="ECO:0000313" key="2">
    <source>
        <dbReference type="EMBL" id="GJN06699.1"/>
    </source>
</evidence>
<dbReference type="EMBL" id="BQKI01000013">
    <property type="protein sequence ID" value="GJN06699.1"/>
    <property type="molecule type" value="Genomic_DNA"/>
</dbReference>
<protein>
    <submittedName>
        <fullName evidence="2">Uncharacterized protein</fullName>
    </submittedName>
</protein>
<organism evidence="2 3">
    <name type="scientific">Eleusine coracana subsp. coracana</name>
    <dbReference type="NCBI Taxonomy" id="191504"/>
    <lineage>
        <taxon>Eukaryota</taxon>
        <taxon>Viridiplantae</taxon>
        <taxon>Streptophyta</taxon>
        <taxon>Embryophyta</taxon>
        <taxon>Tracheophyta</taxon>
        <taxon>Spermatophyta</taxon>
        <taxon>Magnoliopsida</taxon>
        <taxon>Liliopsida</taxon>
        <taxon>Poales</taxon>
        <taxon>Poaceae</taxon>
        <taxon>PACMAD clade</taxon>
        <taxon>Chloridoideae</taxon>
        <taxon>Cynodonteae</taxon>
        <taxon>Eleusininae</taxon>
        <taxon>Eleusine</taxon>
    </lineage>
</organism>
<comment type="caution">
    <text evidence="2">The sequence shown here is derived from an EMBL/GenBank/DDBJ whole genome shotgun (WGS) entry which is preliminary data.</text>
</comment>
<accession>A0AAV5D7T3</accession>
<evidence type="ECO:0000313" key="3">
    <source>
        <dbReference type="Proteomes" id="UP001054889"/>
    </source>
</evidence>
<dbReference type="Proteomes" id="UP001054889">
    <property type="component" value="Unassembled WGS sequence"/>
</dbReference>
<reference evidence="2" key="1">
    <citation type="journal article" date="2018" name="DNA Res.">
        <title>Multiple hybrid de novo genome assembly of finger millet, an orphan allotetraploid crop.</title>
        <authorList>
            <person name="Hatakeyama M."/>
            <person name="Aluri S."/>
            <person name="Balachadran M.T."/>
            <person name="Sivarajan S.R."/>
            <person name="Patrignani A."/>
            <person name="Gruter S."/>
            <person name="Poveda L."/>
            <person name="Shimizu-Inatsugi R."/>
            <person name="Baeten J."/>
            <person name="Francoijs K.J."/>
            <person name="Nataraja K.N."/>
            <person name="Reddy Y.A.N."/>
            <person name="Phadnis S."/>
            <person name="Ravikumar R.L."/>
            <person name="Schlapbach R."/>
            <person name="Sreeman S.M."/>
            <person name="Shimizu K.K."/>
        </authorList>
    </citation>
    <scope>NUCLEOTIDE SEQUENCE</scope>
</reference>
<sequence length="110" mass="11423">MSMSMSRSGSGCCNTTTCNAAKASDMRCGGNRRSDEISCISSGVTTVAPTIALSAGHGHVSDLKGVADWTAAFMPSPTGFMHPWSLAARQQKAAAEQERSPPTTAGYVPR</sequence>
<reference evidence="2" key="2">
    <citation type="submission" date="2021-12" db="EMBL/GenBank/DDBJ databases">
        <title>Resequencing data analysis of finger millet.</title>
        <authorList>
            <person name="Hatakeyama M."/>
            <person name="Aluri S."/>
            <person name="Balachadran M.T."/>
            <person name="Sivarajan S.R."/>
            <person name="Poveda L."/>
            <person name="Shimizu-Inatsugi R."/>
            <person name="Schlapbach R."/>
            <person name="Sreeman S.M."/>
            <person name="Shimizu K.K."/>
        </authorList>
    </citation>
    <scope>NUCLEOTIDE SEQUENCE</scope>
</reference>
<gene>
    <name evidence="2" type="primary">ga24455</name>
    <name evidence="2" type="ORF">PR202_ga24455</name>
</gene>
<feature type="region of interest" description="Disordered" evidence="1">
    <location>
        <begin position="89"/>
        <end position="110"/>
    </location>
</feature>
<evidence type="ECO:0000256" key="1">
    <source>
        <dbReference type="SAM" id="MobiDB-lite"/>
    </source>
</evidence>
<keyword evidence="3" id="KW-1185">Reference proteome</keyword>
<proteinExistence type="predicted"/>